<dbReference type="EMBL" id="CAJVPY010000445">
    <property type="protein sequence ID" value="CAG8473144.1"/>
    <property type="molecule type" value="Genomic_DNA"/>
</dbReference>
<protein>
    <submittedName>
        <fullName evidence="1">7176_t:CDS:1</fullName>
    </submittedName>
</protein>
<dbReference type="Proteomes" id="UP000789405">
    <property type="component" value="Unassembled WGS sequence"/>
</dbReference>
<proteinExistence type="predicted"/>
<dbReference type="AlphaFoldDB" id="A0A9N8Z8L8"/>
<evidence type="ECO:0000313" key="1">
    <source>
        <dbReference type="EMBL" id="CAG8473144.1"/>
    </source>
</evidence>
<accession>A0A9N8Z8L8</accession>
<keyword evidence="2" id="KW-1185">Reference proteome</keyword>
<name>A0A9N8Z8L8_9GLOM</name>
<comment type="caution">
    <text evidence="1">The sequence shown here is derived from an EMBL/GenBank/DDBJ whole genome shotgun (WGS) entry which is preliminary data.</text>
</comment>
<reference evidence="1" key="1">
    <citation type="submission" date="2021-06" db="EMBL/GenBank/DDBJ databases">
        <authorList>
            <person name="Kallberg Y."/>
            <person name="Tangrot J."/>
            <person name="Rosling A."/>
        </authorList>
    </citation>
    <scope>NUCLEOTIDE SEQUENCE</scope>
    <source>
        <strain evidence="1">MA453B</strain>
    </source>
</reference>
<evidence type="ECO:0000313" key="2">
    <source>
        <dbReference type="Proteomes" id="UP000789405"/>
    </source>
</evidence>
<gene>
    <name evidence="1" type="ORF">DERYTH_LOCUS1555</name>
</gene>
<organism evidence="1 2">
    <name type="scientific">Dentiscutata erythropus</name>
    <dbReference type="NCBI Taxonomy" id="1348616"/>
    <lineage>
        <taxon>Eukaryota</taxon>
        <taxon>Fungi</taxon>
        <taxon>Fungi incertae sedis</taxon>
        <taxon>Mucoromycota</taxon>
        <taxon>Glomeromycotina</taxon>
        <taxon>Glomeromycetes</taxon>
        <taxon>Diversisporales</taxon>
        <taxon>Gigasporaceae</taxon>
        <taxon>Dentiscutata</taxon>
    </lineage>
</organism>
<dbReference type="OrthoDB" id="10443659at2759"/>
<sequence>MILDNLSTSIEYTILCENETAREWREKGFLLWLEENGQYKRQADKNKDYFSLHQNKNKENSVNFDVNLDSVKFDYNANSENLDARC</sequence>